<keyword evidence="4" id="KW-1185">Reference proteome</keyword>
<keyword evidence="2" id="KW-0472">Membrane</keyword>
<evidence type="ECO:0000313" key="3">
    <source>
        <dbReference type="EMBL" id="EAR91439.2"/>
    </source>
</evidence>
<proteinExistence type="predicted"/>
<dbReference type="AlphaFoldDB" id="Q232H3"/>
<evidence type="ECO:0000256" key="1">
    <source>
        <dbReference type="SAM" id="MobiDB-lite"/>
    </source>
</evidence>
<dbReference type="PANTHER" id="PTHR23275:SF100">
    <property type="entry name" value="EGF-LIKE DOMAIN-CONTAINING PROTEIN"/>
    <property type="match status" value="1"/>
</dbReference>
<name>Q232H3_TETTS</name>
<dbReference type="EMBL" id="GG662781">
    <property type="protein sequence ID" value="EAR91439.2"/>
    <property type="molecule type" value="Genomic_DNA"/>
</dbReference>
<feature type="transmembrane region" description="Helical" evidence="2">
    <location>
        <begin position="1172"/>
        <end position="1195"/>
    </location>
</feature>
<reference evidence="4" key="1">
    <citation type="journal article" date="2006" name="PLoS Biol.">
        <title>Macronuclear genome sequence of the ciliate Tetrahymena thermophila, a model eukaryote.</title>
        <authorList>
            <person name="Eisen J.A."/>
            <person name="Coyne R.S."/>
            <person name="Wu M."/>
            <person name="Wu D."/>
            <person name="Thiagarajan M."/>
            <person name="Wortman J.R."/>
            <person name="Badger J.H."/>
            <person name="Ren Q."/>
            <person name="Amedeo P."/>
            <person name="Jones K.M."/>
            <person name="Tallon L.J."/>
            <person name="Delcher A.L."/>
            <person name="Salzberg S.L."/>
            <person name="Silva J.C."/>
            <person name="Haas B.J."/>
            <person name="Majoros W.H."/>
            <person name="Farzad M."/>
            <person name="Carlton J.M."/>
            <person name="Smith R.K. Jr."/>
            <person name="Garg J."/>
            <person name="Pearlman R.E."/>
            <person name="Karrer K.M."/>
            <person name="Sun L."/>
            <person name="Manning G."/>
            <person name="Elde N.C."/>
            <person name="Turkewitz A.P."/>
            <person name="Asai D.J."/>
            <person name="Wilkes D.E."/>
            <person name="Wang Y."/>
            <person name="Cai H."/>
            <person name="Collins K."/>
            <person name="Stewart B.A."/>
            <person name="Lee S.R."/>
            <person name="Wilamowska K."/>
            <person name="Weinberg Z."/>
            <person name="Ruzzo W.L."/>
            <person name="Wloga D."/>
            <person name="Gaertig J."/>
            <person name="Frankel J."/>
            <person name="Tsao C.-C."/>
            <person name="Gorovsky M.A."/>
            <person name="Keeling P.J."/>
            <person name="Waller R.F."/>
            <person name="Patron N.J."/>
            <person name="Cherry J.M."/>
            <person name="Stover N.A."/>
            <person name="Krieger C.J."/>
            <person name="del Toro C."/>
            <person name="Ryder H.F."/>
            <person name="Williamson S.C."/>
            <person name="Barbeau R.A."/>
            <person name="Hamilton E.P."/>
            <person name="Orias E."/>
        </authorList>
    </citation>
    <scope>NUCLEOTIDE SEQUENCE [LARGE SCALE GENOMIC DNA]</scope>
    <source>
        <strain evidence="4">SB210</strain>
    </source>
</reference>
<evidence type="ECO:0000313" key="4">
    <source>
        <dbReference type="Proteomes" id="UP000009168"/>
    </source>
</evidence>
<dbReference type="InParanoid" id="Q232H3"/>
<dbReference type="InterPro" id="IPR009030">
    <property type="entry name" value="Growth_fac_rcpt_cys_sf"/>
</dbReference>
<gene>
    <name evidence="3" type="ORF">TTHERM_00594240</name>
</gene>
<feature type="region of interest" description="Disordered" evidence="1">
    <location>
        <begin position="1139"/>
        <end position="1164"/>
    </location>
</feature>
<dbReference type="KEGG" id="tet:TTHERM_00594240"/>
<dbReference type="SUPFAM" id="SSF57184">
    <property type="entry name" value="Growth factor receptor domain"/>
    <property type="match status" value="2"/>
</dbReference>
<evidence type="ECO:0000256" key="2">
    <source>
        <dbReference type="SAM" id="Phobius"/>
    </source>
</evidence>
<dbReference type="GeneID" id="7833517"/>
<dbReference type="RefSeq" id="XP_001011684.2">
    <property type="nucleotide sequence ID" value="XM_001011684.2"/>
</dbReference>
<keyword evidence="2" id="KW-1133">Transmembrane helix</keyword>
<protein>
    <submittedName>
        <fullName evidence="3">Transmembrane protein, putative</fullName>
    </submittedName>
</protein>
<feature type="compositionally biased region" description="Low complexity" evidence="1">
    <location>
        <begin position="1141"/>
        <end position="1164"/>
    </location>
</feature>
<organism evidence="3 4">
    <name type="scientific">Tetrahymena thermophila (strain SB210)</name>
    <dbReference type="NCBI Taxonomy" id="312017"/>
    <lineage>
        <taxon>Eukaryota</taxon>
        <taxon>Sar</taxon>
        <taxon>Alveolata</taxon>
        <taxon>Ciliophora</taxon>
        <taxon>Intramacronucleata</taxon>
        <taxon>Oligohymenophorea</taxon>
        <taxon>Hymenostomatida</taxon>
        <taxon>Tetrahymenina</taxon>
        <taxon>Tetrahymenidae</taxon>
        <taxon>Tetrahymena</taxon>
    </lineage>
</organism>
<dbReference type="Proteomes" id="UP000009168">
    <property type="component" value="Unassembled WGS sequence"/>
</dbReference>
<dbReference type="HOGENOM" id="CLU_265878_0_0_1"/>
<accession>Q232H3</accession>
<keyword evidence="2 3" id="KW-0812">Transmembrane</keyword>
<sequence length="1240" mass="141666">MKTQLNQQGSAEKIKGLVVISIAFAKQILTSLDVLDMNNNPTRISFYYCSITISDNYECLYDKNFQLQLEETLKSFCKRVNSMFLCLETTDNYVLKRNQFSIESSVFDDKCSMFSEDGKICESPKSGYTFVIPDNTYILMDKTMCAIYNSTNKTCEKYYYRFLPVEDYSYSVFFKDFQNFEKIQKGSTSKNIKCQTGYKLLKTQDKIGCVNDDFFDPFCSKADEFNRCQECIANYAINAHTGECQYSTVDNCLIQVIENPSDNFSQCLLCQKGYKIVKEEKNNYVCKKWLNCQTINKYPPYECLACFIRKDIPEYANDCRINEKKNIDIYNQYGGGLKCKDNENFFLKYDCVERKFSKNCPNKSQHPLGDFCTSLGSDRQFWLQEDVDRPIPKSIAHLEPLKISSTSDYINIIGIVQKNSMFFKSYGSRMYTNTQYYQQFEMTYDFQLFNPQQITQIQGCLEYSLFSDLCVRCEQGIVLVNSSKTPQSQCSQDTQQIPEGCLVFDTQKKQCLKCSDQKPYCQSPKIDNCRKQFYEKCLICEDGYTLTKQFKCVIQQPDFYYTNFALFDGEDYCFQGFYFQTAIKSQNGEYSCQNTKENCINFSSSGKCNQCQFGYSLNQDTYKCQTSAKLQNCLYSKGIDTCTYCQNSYQLLNDGTCKFISPIAKCQDNNLNCQCGINTNFCILCDDGFKQATSSFYRCDKVCKNGQIGNALPTCSQQIKCQNGCQTCAFNNTSFCYSCQNGVQPIDGSCDSKPKQCKPNEFLTQTKRQVCIKCPDQCSSCSSLTKCITCVDPSKSVNLLCNCKLNQFYHENTCIDKCPYGWKKSETEEGKCIKACPDGQYAIQDKENNFLKCSDINSDSNLQLYCSSLIGALPDLLTTSISNNTNDYIDIKITFSQSEIKKCFTFKVVSASNVEQQLQDQQTNINNKLEMIAHISKKDISQSISEDQNKNKFIFVLFQIFQKDVQKQEVKIKLTTDFALIPFEIQKNFEEVQKICQNCEIPNSVQVQSTLQVSCKTSKNCSSNTVSAQTEEDIEIVQTTGESSYQSSRIEPHEFRITTRNSTDGSIKVILDHPFSIDQSQPGKILYKFKAPKQANNSTIRITSKVLQSGKKRLLESDQVLYPSKYKYLVQSFQIQIQEKSTPSTDPTTQTSTSSENQSTESSQDNSTNTQLIIIIVFSIVGGLVIIGIVAIIYLRKKNRASKFRDFEIESKKSDKNGSQQVQSNGELKGSQELYGIEYI</sequence>
<dbReference type="InterPro" id="IPR052798">
    <property type="entry name" value="Giardia_VSA"/>
</dbReference>
<dbReference type="PANTHER" id="PTHR23275">
    <property type="entry name" value="CABRIOLET.-RELATED"/>
    <property type="match status" value="1"/>
</dbReference>